<dbReference type="Gene3D" id="1.20.58.340">
    <property type="entry name" value="Magnesium transport protein CorA, transmembrane region"/>
    <property type="match status" value="2"/>
</dbReference>
<comment type="subcellular location">
    <subcellularLocation>
        <location evidence="1">Cell membrane</location>
        <topology evidence="1">Multi-pass membrane protein</topology>
    </subcellularLocation>
</comment>
<dbReference type="InterPro" id="IPR045863">
    <property type="entry name" value="CorA_TM1_TM2"/>
</dbReference>
<feature type="transmembrane region" description="Helical" evidence="8">
    <location>
        <begin position="269"/>
        <end position="288"/>
    </location>
</feature>
<dbReference type="Gene3D" id="3.30.460.20">
    <property type="entry name" value="CorA soluble domain-like"/>
    <property type="match status" value="1"/>
</dbReference>
<evidence type="ECO:0000313" key="10">
    <source>
        <dbReference type="Proteomes" id="UP001499854"/>
    </source>
</evidence>
<dbReference type="SUPFAM" id="SSF144083">
    <property type="entry name" value="Magnesium transport protein CorA, transmembrane region"/>
    <property type="match status" value="1"/>
</dbReference>
<name>A0ABP5ENI5_9ACTN</name>
<keyword evidence="3" id="KW-0813">Transport</keyword>
<dbReference type="EMBL" id="BAAAQM010000070">
    <property type="protein sequence ID" value="GAA2001019.1"/>
    <property type="molecule type" value="Genomic_DNA"/>
</dbReference>
<dbReference type="InterPro" id="IPR045861">
    <property type="entry name" value="CorA_cytoplasmic_dom"/>
</dbReference>
<comment type="caution">
    <text evidence="9">The sequence shown here is derived from an EMBL/GenBank/DDBJ whole genome shotgun (WGS) entry which is preliminary data.</text>
</comment>
<keyword evidence="7 8" id="KW-0472">Membrane</keyword>
<dbReference type="RefSeq" id="WP_344662278.1">
    <property type="nucleotide sequence ID" value="NZ_BAAAQM010000070.1"/>
</dbReference>
<dbReference type="Pfam" id="PF01544">
    <property type="entry name" value="CorA"/>
    <property type="match status" value="1"/>
</dbReference>
<keyword evidence="5 8" id="KW-0812">Transmembrane</keyword>
<evidence type="ECO:0000256" key="4">
    <source>
        <dbReference type="ARBA" id="ARBA00022475"/>
    </source>
</evidence>
<dbReference type="InterPro" id="IPR002523">
    <property type="entry name" value="MgTranspt_CorA/ZnTranspt_ZntB"/>
</dbReference>
<dbReference type="PANTHER" id="PTHR46494:SF1">
    <property type="entry name" value="CORA FAMILY METAL ION TRANSPORTER (EUROFUNG)"/>
    <property type="match status" value="1"/>
</dbReference>
<evidence type="ECO:0000256" key="3">
    <source>
        <dbReference type="ARBA" id="ARBA00022448"/>
    </source>
</evidence>
<evidence type="ECO:0000313" key="9">
    <source>
        <dbReference type="EMBL" id="GAA2001019.1"/>
    </source>
</evidence>
<evidence type="ECO:0000256" key="1">
    <source>
        <dbReference type="ARBA" id="ARBA00004651"/>
    </source>
</evidence>
<evidence type="ECO:0000256" key="5">
    <source>
        <dbReference type="ARBA" id="ARBA00022692"/>
    </source>
</evidence>
<feature type="transmembrane region" description="Helical" evidence="8">
    <location>
        <begin position="300"/>
        <end position="320"/>
    </location>
</feature>
<evidence type="ECO:0000256" key="6">
    <source>
        <dbReference type="ARBA" id="ARBA00022989"/>
    </source>
</evidence>
<keyword evidence="4" id="KW-1003">Cell membrane</keyword>
<gene>
    <name evidence="9" type="primary">corA</name>
    <name evidence="9" type="ORF">GCM10009838_78380</name>
</gene>
<accession>A0ABP5ENI5</accession>
<dbReference type="PANTHER" id="PTHR46494">
    <property type="entry name" value="CORA FAMILY METAL ION TRANSPORTER (EUROFUNG)"/>
    <property type="match status" value="1"/>
</dbReference>
<reference evidence="10" key="1">
    <citation type="journal article" date="2019" name="Int. J. Syst. Evol. Microbiol.">
        <title>The Global Catalogue of Microorganisms (GCM) 10K type strain sequencing project: providing services to taxonomists for standard genome sequencing and annotation.</title>
        <authorList>
            <consortium name="The Broad Institute Genomics Platform"/>
            <consortium name="The Broad Institute Genome Sequencing Center for Infectious Disease"/>
            <person name="Wu L."/>
            <person name="Ma J."/>
        </authorList>
    </citation>
    <scope>NUCLEOTIDE SEQUENCE [LARGE SCALE GENOMIC DNA]</scope>
    <source>
        <strain evidence="10">JCM 16013</strain>
    </source>
</reference>
<dbReference type="Proteomes" id="UP001499854">
    <property type="component" value="Unassembled WGS sequence"/>
</dbReference>
<organism evidence="9 10">
    <name type="scientific">Catenulispora subtropica</name>
    <dbReference type="NCBI Taxonomy" id="450798"/>
    <lineage>
        <taxon>Bacteria</taxon>
        <taxon>Bacillati</taxon>
        <taxon>Actinomycetota</taxon>
        <taxon>Actinomycetes</taxon>
        <taxon>Catenulisporales</taxon>
        <taxon>Catenulisporaceae</taxon>
        <taxon>Catenulispora</taxon>
    </lineage>
</organism>
<keyword evidence="10" id="KW-1185">Reference proteome</keyword>
<evidence type="ECO:0000256" key="8">
    <source>
        <dbReference type="SAM" id="Phobius"/>
    </source>
</evidence>
<evidence type="ECO:0000256" key="7">
    <source>
        <dbReference type="ARBA" id="ARBA00023136"/>
    </source>
</evidence>
<evidence type="ECO:0000256" key="2">
    <source>
        <dbReference type="ARBA" id="ARBA00009765"/>
    </source>
</evidence>
<dbReference type="SUPFAM" id="SSF143865">
    <property type="entry name" value="CorA soluble domain-like"/>
    <property type="match status" value="1"/>
</dbReference>
<comment type="similarity">
    <text evidence="2">Belongs to the CorA metal ion transporter (MIT) (TC 1.A.35) family.</text>
</comment>
<dbReference type="CDD" id="cd12830">
    <property type="entry name" value="MtCorA-like"/>
    <property type="match status" value="1"/>
</dbReference>
<sequence length="326" mass="36637">MIVNCATYRGGRRVSAPADLSDALDQARSCGDPSAFLWLGLYEPEPDELDLVASEFGLHPLAVEDAMSAHQRPKLEHYKGSTFLVFKTLLEHDPHHPLRLGEISVFLGDNFIVTVRHGDANPLSGVRKRIENEPELLEHGPSAVLYAVADQIVDSYTRYAGLMQDSIDQLETEVFSPVRGDYGGPIYALKRNAIVFARAVIPLVMPAKALVEGFEERVAKETYPYFRDVADHVLRSTEAAREWNELLDHMLDADRSRVSVQQNNDMRRISAWAAILAVPTAIAGIYGMNFDDMPELHYHYSYYIVLGVMAVSCVFIYILLKRAKWL</sequence>
<keyword evidence="6 8" id="KW-1133">Transmembrane helix</keyword>
<protein>
    <submittedName>
        <fullName evidence="9">Magnesium/cobalt transporter CorA</fullName>
    </submittedName>
</protein>
<proteinExistence type="inferred from homology"/>